<accession>A0A8H3CTM0</accession>
<feature type="compositionally biased region" description="Acidic residues" evidence="1">
    <location>
        <begin position="77"/>
        <end position="87"/>
    </location>
</feature>
<dbReference type="EMBL" id="CAJMWZ010004981">
    <property type="protein sequence ID" value="CAE6498470.1"/>
    <property type="molecule type" value="Genomic_DNA"/>
</dbReference>
<sequence length="87" mass="9326">MFMRHFGGGIGHFNQSPLSEGVEHSIYSIDGEGEGLDINRVPIEAEELIGSDEEDASGGENTGAAAVDPSTNRDVWWDGEDDDTDSN</sequence>
<evidence type="ECO:0000313" key="2">
    <source>
        <dbReference type="EMBL" id="CAE6498470.1"/>
    </source>
</evidence>
<organism evidence="2 3">
    <name type="scientific">Rhizoctonia solani</name>
    <dbReference type="NCBI Taxonomy" id="456999"/>
    <lineage>
        <taxon>Eukaryota</taxon>
        <taxon>Fungi</taxon>
        <taxon>Dikarya</taxon>
        <taxon>Basidiomycota</taxon>
        <taxon>Agaricomycotina</taxon>
        <taxon>Agaricomycetes</taxon>
        <taxon>Cantharellales</taxon>
        <taxon>Ceratobasidiaceae</taxon>
        <taxon>Rhizoctonia</taxon>
    </lineage>
</organism>
<protein>
    <submittedName>
        <fullName evidence="2">Uncharacterized protein</fullName>
    </submittedName>
</protein>
<evidence type="ECO:0000313" key="3">
    <source>
        <dbReference type="Proteomes" id="UP000663850"/>
    </source>
</evidence>
<dbReference type="AlphaFoldDB" id="A0A8H3CTM0"/>
<name>A0A8H3CTM0_9AGAM</name>
<gene>
    <name evidence="2" type="ORF">RDB_LOCUS92414</name>
</gene>
<proteinExistence type="predicted"/>
<evidence type="ECO:0000256" key="1">
    <source>
        <dbReference type="SAM" id="MobiDB-lite"/>
    </source>
</evidence>
<comment type="caution">
    <text evidence="2">The sequence shown here is derived from an EMBL/GenBank/DDBJ whole genome shotgun (WGS) entry which is preliminary data.</text>
</comment>
<dbReference type="Proteomes" id="UP000663850">
    <property type="component" value="Unassembled WGS sequence"/>
</dbReference>
<feature type="non-terminal residue" evidence="2">
    <location>
        <position position="1"/>
    </location>
</feature>
<reference evidence="2" key="1">
    <citation type="submission" date="2021-01" db="EMBL/GenBank/DDBJ databases">
        <authorList>
            <person name="Kaushik A."/>
        </authorList>
    </citation>
    <scope>NUCLEOTIDE SEQUENCE</scope>
    <source>
        <strain evidence="2">Type strain: AG8-Rh-89/</strain>
    </source>
</reference>
<feature type="region of interest" description="Disordered" evidence="1">
    <location>
        <begin position="49"/>
        <end position="87"/>
    </location>
</feature>